<keyword evidence="1" id="KW-0805">Transcription regulation</keyword>
<gene>
    <name evidence="4" type="primary">glpR</name>
    <name evidence="4" type="ORF">PAESOLCIP111_00382</name>
</gene>
<evidence type="ECO:0000313" key="4">
    <source>
        <dbReference type="EMBL" id="CAG7600287.1"/>
    </source>
</evidence>
<dbReference type="AlphaFoldDB" id="A0A916JV19"/>
<reference evidence="4" key="1">
    <citation type="submission" date="2021-06" db="EMBL/GenBank/DDBJ databases">
        <authorList>
            <person name="Criscuolo A."/>
        </authorList>
    </citation>
    <scope>NUCLEOTIDE SEQUENCE</scope>
    <source>
        <strain evidence="4">CIP111600</strain>
    </source>
</reference>
<proteinExistence type="predicted"/>
<dbReference type="PROSITE" id="PS51000">
    <property type="entry name" value="HTH_DEOR_2"/>
    <property type="match status" value="1"/>
</dbReference>
<dbReference type="EMBL" id="CAJVAS010000001">
    <property type="protein sequence ID" value="CAG7600287.1"/>
    <property type="molecule type" value="Genomic_DNA"/>
</dbReference>
<evidence type="ECO:0000256" key="1">
    <source>
        <dbReference type="ARBA" id="ARBA00023015"/>
    </source>
</evidence>
<dbReference type="Pfam" id="PF08220">
    <property type="entry name" value="HTH_DeoR"/>
    <property type="match status" value="1"/>
</dbReference>
<feature type="domain" description="HTH deoR-type" evidence="3">
    <location>
        <begin position="3"/>
        <end position="58"/>
    </location>
</feature>
<protein>
    <submittedName>
        <fullName evidence="4">Glycerol-3-phosphate regulon repressor</fullName>
    </submittedName>
</protein>
<dbReference type="InterPro" id="IPR001034">
    <property type="entry name" value="DeoR_HTH"/>
</dbReference>
<dbReference type="InterPro" id="IPR050313">
    <property type="entry name" value="Carb_Metab_HTH_regulators"/>
</dbReference>
<sequence>MLAAERKIRIVEFVKENRAASVALLSRHFGVHEVTIRRDLVEIEQEGLLRRTHGGVIVEQGVSIEPPFMERSTNEVDQKKRIARKAAEMIEDGDCIILDSGTTTVHLIPHLLHRSNLTVVTNDINIAAELRSPDIKVIVTGGELFHEGFVLNGMYADRMLGTMRLQKAFIGTWAVHPVYGLTYQDSFVVPTKQAMIRAAQQIILLADHSKIGKVALHALAPIHDIHTMITGTEADEAESCLAPFRSCGIHVVTA</sequence>
<dbReference type="PANTHER" id="PTHR30363:SF44">
    <property type="entry name" value="AGA OPERON TRANSCRIPTIONAL REPRESSOR-RELATED"/>
    <property type="match status" value="1"/>
</dbReference>
<keyword evidence="5" id="KW-1185">Reference proteome</keyword>
<dbReference type="Proteomes" id="UP000693672">
    <property type="component" value="Unassembled WGS sequence"/>
</dbReference>
<accession>A0A916JV19</accession>
<comment type="caution">
    <text evidence="4">The sequence shown here is derived from an EMBL/GenBank/DDBJ whole genome shotgun (WGS) entry which is preliminary data.</text>
</comment>
<dbReference type="GO" id="GO:0003700">
    <property type="term" value="F:DNA-binding transcription factor activity"/>
    <property type="evidence" value="ECO:0007669"/>
    <property type="project" value="InterPro"/>
</dbReference>
<dbReference type="InterPro" id="IPR014036">
    <property type="entry name" value="DeoR-like_C"/>
</dbReference>
<evidence type="ECO:0000256" key="2">
    <source>
        <dbReference type="ARBA" id="ARBA00023163"/>
    </source>
</evidence>
<evidence type="ECO:0000313" key="5">
    <source>
        <dbReference type="Proteomes" id="UP000693672"/>
    </source>
</evidence>
<keyword evidence="2" id="KW-0804">Transcription</keyword>
<dbReference type="PANTHER" id="PTHR30363">
    <property type="entry name" value="HTH-TYPE TRANSCRIPTIONAL REGULATOR SRLR-RELATED"/>
    <property type="match status" value="1"/>
</dbReference>
<dbReference type="Pfam" id="PF00455">
    <property type="entry name" value="DeoRC"/>
    <property type="match status" value="1"/>
</dbReference>
<evidence type="ECO:0000259" key="3">
    <source>
        <dbReference type="PROSITE" id="PS51000"/>
    </source>
</evidence>
<name>A0A916JV19_9BACL</name>
<dbReference type="SMART" id="SM00420">
    <property type="entry name" value="HTH_DEOR"/>
    <property type="match status" value="1"/>
</dbReference>
<dbReference type="SMART" id="SM01134">
    <property type="entry name" value="DeoRC"/>
    <property type="match status" value="1"/>
</dbReference>
<organism evidence="4 5">
    <name type="scientific">Paenibacillus solanacearum</name>
    <dbReference type="NCBI Taxonomy" id="2048548"/>
    <lineage>
        <taxon>Bacteria</taxon>
        <taxon>Bacillati</taxon>
        <taxon>Bacillota</taxon>
        <taxon>Bacilli</taxon>
        <taxon>Bacillales</taxon>
        <taxon>Paenibacillaceae</taxon>
        <taxon>Paenibacillus</taxon>
    </lineage>
</organism>